<sequence length="86" mass="9060">MKDLNYTFFGNAKISRRRFVSGIAAGGALIGMGVTPNSASSKISPSKNNPTTLIGNQFNLNIGYLPINFTGSERIATSINNSVPAP</sequence>
<keyword evidence="1" id="KW-0732">Signal</keyword>
<name>A0ABY6MXD5_9ALTE</name>
<gene>
    <name evidence="2" type="ORF">NKI27_10335</name>
</gene>
<evidence type="ECO:0000313" key="2">
    <source>
        <dbReference type="EMBL" id="UZE94490.1"/>
    </source>
</evidence>
<organism evidence="2 3">
    <name type="scientific">Alkalimarinus alittae</name>
    <dbReference type="NCBI Taxonomy" id="2961619"/>
    <lineage>
        <taxon>Bacteria</taxon>
        <taxon>Pseudomonadati</taxon>
        <taxon>Pseudomonadota</taxon>
        <taxon>Gammaproteobacteria</taxon>
        <taxon>Alteromonadales</taxon>
        <taxon>Alteromonadaceae</taxon>
        <taxon>Alkalimarinus</taxon>
    </lineage>
</organism>
<dbReference type="Proteomes" id="UP001163739">
    <property type="component" value="Chromosome"/>
</dbReference>
<accession>A0ABY6MXD5</accession>
<dbReference type="PROSITE" id="PS51318">
    <property type="entry name" value="TAT"/>
    <property type="match status" value="1"/>
</dbReference>
<evidence type="ECO:0000256" key="1">
    <source>
        <dbReference type="ARBA" id="ARBA00022729"/>
    </source>
</evidence>
<reference evidence="2" key="1">
    <citation type="submission" date="2022-06" db="EMBL/GenBank/DDBJ databases">
        <title>Alkalimarinus sp. nov., isolated from gut of a Alitta virens.</title>
        <authorList>
            <person name="Yang A.I."/>
            <person name="Shin N.-R."/>
        </authorList>
    </citation>
    <scope>NUCLEOTIDE SEQUENCE</scope>
    <source>
        <strain evidence="2">A2M4</strain>
    </source>
</reference>
<dbReference type="EMBL" id="CP100390">
    <property type="protein sequence ID" value="UZE94490.1"/>
    <property type="molecule type" value="Genomic_DNA"/>
</dbReference>
<dbReference type="InterPro" id="IPR019546">
    <property type="entry name" value="TAT_signal_bac_arc"/>
</dbReference>
<evidence type="ECO:0000313" key="3">
    <source>
        <dbReference type="Proteomes" id="UP001163739"/>
    </source>
</evidence>
<dbReference type="InterPro" id="IPR006311">
    <property type="entry name" value="TAT_signal"/>
</dbReference>
<protein>
    <submittedName>
        <fullName evidence="2">Twin-arginine translocation signal domain-containing protein</fullName>
    </submittedName>
</protein>
<dbReference type="NCBIfam" id="TIGR01409">
    <property type="entry name" value="TAT_signal_seq"/>
    <property type="match status" value="1"/>
</dbReference>
<dbReference type="RefSeq" id="WP_265045982.1">
    <property type="nucleotide sequence ID" value="NZ_CP100390.1"/>
</dbReference>
<proteinExistence type="predicted"/>
<keyword evidence="3" id="KW-1185">Reference proteome</keyword>